<dbReference type="PATRIC" id="fig|1114964.3.peg.2713"/>
<feature type="region of interest" description="Disordered" evidence="1">
    <location>
        <begin position="1"/>
        <end position="49"/>
    </location>
</feature>
<keyword evidence="3" id="KW-1185">Reference proteome</keyword>
<sequence length="49" mass="5559">MDDFLSNMPEISRPFMTGIRPLPPFMTTPLRHPGHGGQSGHAERPRMTR</sequence>
<evidence type="ECO:0000313" key="2">
    <source>
        <dbReference type="EMBL" id="EQA99992.1"/>
    </source>
</evidence>
<dbReference type="Proteomes" id="UP000015524">
    <property type="component" value="Unassembled WGS sequence"/>
</dbReference>
<reference evidence="2 3" key="1">
    <citation type="journal article" date="2013" name="Genome Announc.">
        <title>Draft Genome Sequence of a Hexachlorocyclohexane-Degrading Bacterium, Sphingobium baderi Strain LL03T.</title>
        <authorList>
            <person name="Kaur J."/>
            <person name="Verma H."/>
            <person name="Tripathi C."/>
            <person name="Khurana J.P."/>
            <person name="Lal R."/>
        </authorList>
    </citation>
    <scope>NUCLEOTIDE SEQUENCE [LARGE SCALE GENOMIC DNA]</scope>
    <source>
        <strain evidence="2 3">LL03</strain>
    </source>
</reference>
<name>T0GIX9_9SPHN</name>
<proteinExistence type="predicted"/>
<organism evidence="2 3">
    <name type="scientific">Sphingobium baderi LL03</name>
    <dbReference type="NCBI Taxonomy" id="1114964"/>
    <lineage>
        <taxon>Bacteria</taxon>
        <taxon>Pseudomonadati</taxon>
        <taxon>Pseudomonadota</taxon>
        <taxon>Alphaproteobacteria</taxon>
        <taxon>Sphingomonadales</taxon>
        <taxon>Sphingomonadaceae</taxon>
        <taxon>Sphingobium</taxon>
    </lineage>
</organism>
<gene>
    <name evidence="2" type="ORF">L485_13845</name>
</gene>
<comment type="caution">
    <text evidence="2">The sequence shown here is derived from an EMBL/GenBank/DDBJ whole genome shotgun (WGS) entry which is preliminary data.</text>
</comment>
<evidence type="ECO:0000256" key="1">
    <source>
        <dbReference type="SAM" id="MobiDB-lite"/>
    </source>
</evidence>
<evidence type="ECO:0000313" key="3">
    <source>
        <dbReference type="Proteomes" id="UP000015524"/>
    </source>
</evidence>
<protein>
    <submittedName>
        <fullName evidence="2">Uncharacterized protein</fullName>
    </submittedName>
</protein>
<accession>T0GIX9</accession>
<dbReference type="EMBL" id="ATIB01000071">
    <property type="protein sequence ID" value="EQA99992.1"/>
    <property type="molecule type" value="Genomic_DNA"/>
</dbReference>
<dbReference type="AlphaFoldDB" id="T0GIX9"/>